<dbReference type="Proteomes" id="UP001500067">
    <property type="component" value="Unassembled WGS sequence"/>
</dbReference>
<dbReference type="PROSITE" id="PS50846">
    <property type="entry name" value="HMA_2"/>
    <property type="match status" value="1"/>
</dbReference>
<dbReference type="RefSeq" id="WP_345078163.1">
    <property type="nucleotide sequence ID" value="NZ_BAABFA010000005.1"/>
</dbReference>
<gene>
    <name evidence="3" type="ORF">GCM10023093_05420</name>
</gene>
<dbReference type="InterPro" id="IPR006121">
    <property type="entry name" value="HMA_dom"/>
</dbReference>
<evidence type="ECO:0000256" key="1">
    <source>
        <dbReference type="SAM" id="SignalP"/>
    </source>
</evidence>
<evidence type="ECO:0000313" key="4">
    <source>
        <dbReference type="Proteomes" id="UP001500067"/>
    </source>
</evidence>
<dbReference type="Gene3D" id="3.30.70.100">
    <property type="match status" value="1"/>
</dbReference>
<dbReference type="SUPFAM" id="SSF55008">
    <property type="entry name" value="HMA, heavy metal-associated domain"/>
    <property type="match status" value="1"/>
</dbReference>
<evidence type="ECO:0000313" key="3">
    <source>
        <dbReference type="EMBL" id="GAA4461197.1"/>
    </source>
</evidence>
<dbReference type="CDD" id="cd00371">
    <property type="entry name" value="HMA"/>
    <property type="match status" value="1"/>
</dbReference>
<feature type="domain" description="HMA" evidence="2">
    <location>
        <begin position="23"/>
        <end position="88"/>
    </location>
</feature>
<name>A0ABP8N7J7_9BACT</name>
<accession>A0ABP8N7J7</accession>
<sequence>MNIIKIVTTILLMLAATFAMAQTKNEKIKVSGNCGMCAKKIETAAKDAGATKATWDKKTKVLSVTYDAAKTTNDGIQKKVASVGYDTEKYTADMEVYKNLHECCQYDNKR</sequence>
<evidence type="ECO:0000259" key="2">
    <source>
        <dbReference type="PROSITE" id="PS50846"/>
    </source>
</evidence>
<keyword evidence="4" id="KW-1185">Reference proteome</keyword>
<protein>
    <recommendedName>
        <fullName evidence="2">HMA domain-containing protein</fullName>
    </recommendedName>
</protein>
<keyword evidence="1" id="KW-0732">Signal</keyword>
<feature type="signal peptide" evidence="1">
    <location>
        <begin position="1"/>
        <end position="21"/>
    </location>
</feature>
<feature type="chain" id="PRO_5047162285" description="HMA domain-containing protein" evidence="1">
    <location>
        <begin position="22"/>
        <end position="110"/>
    </location>
</feature>
<dbReference type="EMBL" id="BAABFA010000005">
    <property type="protein sequence ID" value="GAA4461197.1"/>
    <property type="molecule type" value="Genomic_DNA"/>
</dbReference>
<organism evidence="3 4">
    <name type="scientific">Nemorincola caseinilytica</name>
    <dbReference type="NCBI Taxonomy" id="2054315"/>
    <lineage>
        <taxon>Bacteria</taxon>
        <taxon>Pseudomonadati</taxon>
        <taxon>Bacteroidota</taxon>
        <taxon>Chitinophagia</taxon>
        <taxon>Chitinophagales</taxon>
        <taxon>Chitinophagaceae</taxon>
        <taxon>Nemorincola</taxon>
    </lineage>
</organism>
<comment type="caution">
    <text evidence="3">The sequence shown here is derived from an EMBL/GenBank/DDBJ whole genome shotgun (WGS) entry which is preliminary data.</text>
</comment>
<reference evidence="4" key="1">
    <citation type="journal article" date="2019" name="Int. J. Syst. Evol. Microbiol.">
        <title>The Global Catalogue of Microorganisms (GCM) 10K type strain sequencing project: providing services to taxonomists for standard genome sequencing and annotation.</title>
        <authorList>
            <consortium name="The Broad Institute Genomics Platform"/>
            <consortium name="The Broad Institute Genome Sequencing Center for Infectious Disease"/>
            <person name="Wu L."/>
            <person name="Ma J."/>
        </authorList>
    </citation>
    <scope>NUCLEOTIDE SEQUENCE [LARGE SCALE GENOMIC DNA]</scope>
    <source>
        <strain evidence="4">JCM 32105</strain>
    </source>
</reference>
<dbReference type="InterPro" id="IPR036163">
    <property type="entry name" value="HMA_dom_sf"/>
</dbReference>
<proteinExistence type="predicted"/>